<accession>A0A0S4TWV1</accession>
<protein>
    <submittedName>
        <fullName evidence="2">Uncharacterized protein</fullName>
    </submittedName>
</protein>
<dbReference type="AlphaFoldDB" id="A0A0S4TWV1"/>
<feature type="region of interest" description="Disordered" evidence="1">
    <location>
        <begin position="1"/>
        <end position="24"/>
    </location>
</feature>
<evidence type="ECO:0000256" key="1">
    <source>
        <dbReference type="SAM" id="MobiDB-lite"/>
    </source>
</evidence>
<sequence>MRLNVSAPAQGGDLCNNANQWQRL</sequence>
<dbReference type="EMBL" id="LN899819">
    <property type="protein sequence ID" value="CUV14519.1"/>
    <property type="molecule type" value="Genomic_DNA"/>
</dbReference>
<evidence type="ECO:0000313" key="2">
    <source>
        <dbReference type="EMBL" id="CUV14519.1"/>
    </source>
</evidence>
<gene>
    <name evidence="2" type="ORF">RUN39_v1_860008</name>
</gene>
<proteinExistence type="predicted"/>
<name>A0A0S4TWV1_RALSL</name>
<organism evidence="2">
    <name type="scientific">Ralstonia solanacearum</name>
    <name type="common">Pseudomonas solanacearum</name>
    <dbReference type="NCBI Taxonomy" id="305"/>
    <lineage>
        <taxon>Bacteria</taxon>
        <taxon>Pseudomonadati</taxon>
        <taxon>Pseudomonadota</taxon>
        <taxon>Betaproteobacteria</taxon>
        <taxon>Burkholderiales</taxon>
        <taxon>Burkholderiaceae</taxon>
        <taxon>Ralstonia</taxon>
        <taxon>Ralstonia solanacearum species complex</taxon>
    </lineage>
</organism>
<reference evidence="2" key="1">
    <citation type="submission" date="2015-10" db="EMBL/GenBank/DDBJ databases">
        <authorList>
            <person name="Gilbert D.G."/>
        </authorList>
    </citation>
    <scope>NUCLEOTIDE SEQUENCE</scope>
    <source>
        <strain evidence="2">Phyl III-seqv23</strain>
    </source>
</reference>